<evidence type="ECO:0000313" key="2">
    <source>
        <dbReference type="Proteomes" id="UP001195483"/>
    </source>
</evidence>
<name>A0AAE0WFE5_9BIVA</name>
<organism evidence="1 2">
    <name type="scientific">Potamilus streckersoni</name>
    <dbReference type="NCBI Taxonomy" id="2493646"/>
    <lineage>
        <taxon>Eukaryota</taxon>
        <taxon>Metazoa</taxon>
        <taxon>Spiralia</taxon>
        <taxon>Lophotrochozoa</taxon>
        <taxon>Mollusca</taxon>
        <taxon>Bivalvia</taxon>
        <taxon>Autobranchia</taxon>
        <taxon>Heteroconchia</taxon>
        <taxon>Palaeoheterodonta</taxon>
        <taxon>Unionida</taxon>
        <taxon>Unionoidea</taxon>
        <taxon>Unionidae</taxon>
        <taxon>Ambleminae</taxon>
        <taxon>Lampsilini</taxon>
        <taxon>Potamilus</taxon>
    </lineage>
</organism>
<dbReference type="EMBL" id="JAEAOA010000506">
    <property type="protein sequence ID" value="KAK3611115.1"/>
    <property type="molecule type" value="Genomic_DNA"/>
</dbReference>
<keyword evidence="2" id="KW-1185">Reference proteome</keyword>
<dbReference type="AlphaFoldDB" id="A0AAE0WFE5"/>
<protein>
    <submittedName>
        <fullName evidence="1">Uncharacterized protein</fullName>
    </submittedName>
</protein>
<gene>
    <name evidence="1" type="ORF">CHS0354_007373</name>
</gene>
<reference evidence="1" key="1">
    <citation type="journal article" date="2021" name="Genome Biol. Evol.">
        <title>A High-Quality Reference Genome for a Parasitic Bivalve with Doubly Uniparental Inheritance (Bivalvia: Unionida).</title>
        <authorList>
            <person name="Smith C.H."/>
        </authorList>
    </citation>
    <scope>NUCLEOTIDE SEQUENCE</scope>
    <source>
        <strain evidence="1">CHS0354</strain>
    </source>
</reference>
<sequence length="104" mass="11628">MGCSAEKSKCIVTKKQMYSHKGKKMVEGNIVKHHSVHMNTENVIVDEEGSIISIRVTKDMARKLTKVLKKQTYSTKYSLGSIMNTAQTGENLTKPEIAQTSNQQ</sequence>
<dbReference type="Proteomes" id="UP001195483">
    <property type="component" value="Unassembled WGS sequence"/>
</dbReference>
<accession>A0AAE0WFE5</accession>
<reference evidence="1" key="2">
    <citation type="journal article" date="2021" name="Genome Biol. Evol.">
        <title>Developing a high-quality reference genome for a parasitic bivalve with doubly uniparental inheritance (Bivalvia: Unionida).</title>
        <authorList>
            <person name="Smith C.H."/>
        </authorList>
    </citation>
    <scope>NUCLEOTIDE SEQUENCE</scope>
    <source>
        <strain evidence="1">CHS0354</strain>
        <tissue evidence="1">Mantle</tissue>
    </source>
</reference>
<evidence type="ECO:0000313" key="1">
    <source>
        <dbReference type="EMBL" id="KAK3611115.1"/>
    </source>
</evidence>
<reference evidence="1" key="3">
    <citation type="submission" date="2023-05" db="EMBL/GenBank/DDBJ databases">
        <authorList>
            <person name="Smith C.H."/>
        </authorList>
    </citation>
    <scope>NUCLEOTIDE SEQUENCE</scope>
    <source>
        <strain evidence="1">CHS0354</strain>
        <tissue evidence="1">Mantle</tissue>
    </source>
</reference>
<comment type="caution">
    <text evidence="1">The sequence shown here is derived from an EMBL/GenBank/DDBJ whole genome shotgun (WGS) entry which is preliminary data.</text>
</comment>
<proteinExistence type="predicted"/>